<dbReference type="PANTHER" id="PTHR20958">
    <property type="entry name" value="GLYCINE N-ACYLTRANSFERASE-LIKE PROTEIN"/>
    <property type="match status" value="1"/>
</dbReference>
<dbReference type="Pfam" id="PF08445">
    <property type="entry name" value="FR47"/>
    <property type="match status" value="1"/>
</dbReference>
<comment type="caution">
    <text evidence="2">The sequence shown here is derived from an EMBL/GenBank/DDBJ whole genome shotgun (WGS) entry which is preliminary data.</text>
</comment>
<dbReference type="AlphaFoldDB" id="A0A226CZS6"/>
<gene>
    <name evidence="2" type="ORF">Fcan01_26784</name>
</gene>
<feature type="domain" description="N-acetyltransferase" evidence="1">
    <location>
        <begin position="222"/>
        <end position="358"/>
    </location>
</feature>
<protein>
    <recommendedName>
        <fullName evidence="1">N-acetyltransferase domain-containing protein</fullName>
    </recommendedName>
</protein>
<organism evidence="2 3">
    <name type="scientific">Folsomia candida</name>
    <name type="common">Springtail</name>
    <dbReference type="NCBI Taxonomy" id="158441"/>
    <lineage>
        <taxon>Eukaryota</taxon>
        <taxon>Metazoa</taxon>
        <taxon>Ecdysozoa</taxon>
        <taxon>Arthropoda</taxon>
        <taxon>Hexapoda</taxon>
        <taxon>Collembola</taxon>
        <taxon>Entomobryomorpha</taxon>
        <taxon>Isotomoidea</taxon>
        <taxon>Isotomidae</taxon>
        <taxon>Proisotominae</taxon>
        <taxon>Folsomia</taxon>
    </lineage>
</organism>
<proteinExistence type="predicted"/>
<dbReference type="EMBL" id="LNIX01000046">
    <property type="protein sequence ID" value="OXA38443.1"/>
    <property type="molecule type" value="Genomic_DNA"/>
</dbReference>
<dbReference type="InterPro" id="IPR016181">
    <property type="entry name" value="Acyl_CoA_acyltransferase"/>
</dbReference>
<dbReference type="OrthoDB" id="61870at2759"/>
<dbReference type="Proteomes" id="UP000198287">
    <property type="component" value="Unassembled WGS sequence"/>
</dbReference>
<dbReference type="InterPro" id="IPR013653">
    <property type="entry name" value="GCN5-like_dom"/>
</dbReference>
<dbReference type="Gene3D" id="3.40.630.30">
    <property type="match status" value="1"/>
</dbReference>
<dbReference type="InterPro" id="IPR000182">
    <property type="entry name" value="GNAT_dom"/>
</dbReference>
<reference evidence="2 3" key="1">
    <citation type="submission" date="2015-12" db="EMBL/GenBank/DDBJ databases">
        <title>The genome of Folsomia candida.</title>
        <authorList>
            <person name="Faddeeva A."/>
            <person name="Derks M.F."/>
            <person name="Anvar Y."/>
            <person name="Smit S."/>
            <person name="Van Straalen N."/>
            <person name="Roelofs D."/>
        </authorList>
    </citation>
    <scope>NUCLEOTIDE SEQUENCE [LARGE SCALE GENOMIC DNA]</scope>
    <source>
        <strain evidence="2 3">VU population</strain>
        <tissue evidence="2">Whole body</tissue>
    </source>
</reference>
<sequence>MSLKSSSQFLFSVILDKAVPSRRLTDMKLSGRDGMDATPAQVQFRDLFLQDMTTTDPRGRIHQLLGSIGPPPLVPEDVVLNIVRQKILQLIKEPTISDVFLYEDDEPQDFDKWADPFVVCVQNNIHSEYCILLRPPELIPVNFGGMMQSFEELIDWDRTHIFGSIPQAVLDSYLRPILEKRGIQYKDNPCDAHVLDVNTALKYDKEYTYQDSRNNGVSMKVSSIRPIDADIDQILQNYAWTLPHSKGNLSATIRNLGSVGVYATPDCDPALASYAVHSPVGLLQILHTEDAFRRRGLGIIVMKALARKVADLGLIPRAECMVDNDASRQVQLKAGMVFVDKINWILCRQEYDVKKWNKMNSITIE</sequence>
<dbReference type="PROSITE" id="PS51186">
    <property type="entry name" value="GNAT"/>
    <property type="match status" value="1"/>
</dbReference>
<evidence type="ECO:0000313" key="2">
    <source>
        <dbReference type="EMBL" id="OXA38443.1"/>
    </source>
</evidence>
<dbReference type="GO" id="GO:0016747">
    <property type="term" value="F:acyltransferase activity, transferring groups other than amino-acyl groups"/>
    <property type="evidence" value="ECO:0007669"/>
    <property type="project" value="InterPro"/>
</dbReference>
<name>A0A226CZS6_FOLCA</name>
<accession>A0A226CZS6</accession>
<dbReference type="SUPFAM" id="SSF55729">
    <property type="entry name" value="Acyl-CoA N-acyltransferases (Nat)"/>
    <property type="match status" value="1"/>
</dbReference>
<evidence type="ECO:0000313" key="3">
    <source>
        <dbReference type="Proteomes" id="UP000198287"/>
    </source>
</evidence>
<dbReference type="PANTHER" id="PTHR20958:SF6">
    <property type="entry name" value="GLYCINE N-ACYLTRANSFERASE-LIKE PROTEIN"/>
    <property type="match status" value="1"/>
</dbReference>
<keyword evidence="3" id="KW-1185">Reference proteome</keyword>
<dbReference type="InterPro" id="IPR053225">
    <property type="entry name" value="Acyl-CoA_N-acyltransferase"/>
</dbReference>
<evidence type="ECO:0000259" key="1">
    <source>
        <dbReference type="PROSITE" id="PS51186"/>
    </source>
</evidence>